<dbReference type="AlphaFoldDB" id="A0A2P5YSZ2"/>
<sequence length="399" mass="46066">MEENIETALKNQQGSIQGLKTQIGQLSKLIFERPQGSLLSNTEPNPREQLNAINVQDEEGFVEPEPKPWKETEISKGKGEVDHNEQKPEMSLKEVHEPFSRNSRGPIHEEPKPQIEELDEWRTHKLRTHDKPKQRQDELNTFPNQLKVADKVLLDVADPHIVTAKLNEETSYGLPCRLHDERKPLSLLQRKGRERHLPRTVMTNYNDPGTVQFRLGRLVRQLSVPEFGTALGLYMEEFKEENDLHALNRHIHRSLSKCWYALAPGAASYNPSHSKASDLPPSLRALCDVVGTILRAPRHRGPRIILDTHWLDVFTSYKELQSSLLLRDSKLHWERFSMTFMSYSTTTITNFKYNILLAQDLWTNEPLPPPEYPPPPQADYSPNLQFKEIHSSLRKKIPE</sequence>
<dbReference type="Proteomes" id="UP000239757">
    <property type="component" value="Unassembled WGS sequence"/>
</dbReference>
<proteinExistence type="predicted"/>
<name>A0A2P5YSZ2_GOSBA</name>
<dbReference type="EMBL" id="KZ662814">
    <property type="protein sequence ID" value="PPS18691.1"/>
    <property type="molecule type" value="Genomic_DNA"/>
</dbReference>
<feature type="compositionally biased region" description="Basic and acidic residues" evidence="1">
    <location>
        <begin position="64"/>
        <end position="99"/>
    </location>
</feature>
<protein>
    <submittedName>
        <fullName evidence="2">Uncharacterized protein</fullName>
    </submittedName>
</protein>
<reference evidence="2 3" key="1">
    <citation type="submission" date="2015-01" db="EMBL/GenBank/DDBJ databases">
        <title>Genome of allotetraploid Gossypium barbadense reveals genomic plasticity and fiber elongation in cotton evolution.</title>
        <authorList>
            <person name="Chen X."/>
            <person name="Liu X."/>
            <person name="Zhao B."/>
            <person name="Zheng H."/>
            <person name="Hu Y."/>
            <person name="Lu G."/>
            <person name="Yang C."/>
            <person name="Chen J."/>
            <person name="Shan C."/>
            <person name="Zhang L."/>
            <person name="Zhou Y."/>
            <person name="Wang L."/>
            <person name="Guo W."/>
            <person name="Bai Y."/>
            <person name="Ruan J."/>
            <person name="Shangguan X."/>
            <person name="Mao Y."/>
            <person name="Jiang J."/>
            <person name="Zhu Y."/>
            <person name="Lei J."/>
            <person name="Kang H."/>
            <person name="Chen S."/>
            <person name="He X."/>
            <person name="Wang R."/>
            <person name="Wang Y."/>
            <person name="Chen J."/>
            <person name="Wang L."/>
            <person name="Yu S."/>
            <person name="Wang B."/>
            <person name="Wei J."/>
            <person name="Song S."/>
            <person name="Lu X."/>
            <person name="Gao Z."/>
            <person name="Gu W."/>
            <person name="Deng X."/>
            <person name="Ma D."/>
            <person name="Wang S."/>
            <person name="Liang W."/>
            <person name="Fang L."/>
            <person name="Cai C."/>
            <person name="Zhu X."/>
            <person name="Zhou B."/>
            <person name="Zhang Y."/>
            <person name="Chen Z."/>
            <person name="Xu S."/>
            <person name="Zhu R."/>
            <person name="Wang S."/>
            <person name="Zhang T."/>
            <person name="Zhao G."/>
        </authorList>
    </citation>
    <scope>NUCLEOTIDE SEQUENCE [LARGE SCALE GENOMIC DNA]</scope>
    <source>
        <strain evidence="3">cv. Xinhai21</strain>
        <tissue evidence="2">Leaf</tissue>
    </source>
</reference>
<gene>
    <name evidence="2" type="ORF">GOBAR_AA01885</name>
</gene>
<evidence type="ECO:0000256" key="1">
    <source>
        <dbReference type="SAM" id="MobiDB-lite"/>
    </source>
</evidence>
<evidence type="ECO:0000313" key="2">
    <source>
        <dbReference type="EMBL" id="PPS18691.1"/>
    </source>
</evidence>
<evidence type="ECO:0000313" key="3">
    <source>
        <dbReference type="Proteomes" id="UP000239757"/>
    </source>
</evidence>
<feature type="region of interest" description="Disordered" evidence="1">
    <location>
        <begin position="53"/>
        <end position="114"/>
    </location>
</feature>
<organism evidence="2 3">
    <name type="scientific">Gossypium barbadense</name>
    <name type="common">Sea Island cotton</name>
    <name type="synonym">Hibiscus barbadensis</name>
    <dbReference type="NCBI Taxonomy" id="3634"/>
    <lineage>
        <taxon>Eukaryota</taxon>
        <taxon>Viridiplantae</taxon>
        <taxon>Streptophyta</taxon>
        <taxon>Embryophyta</taxon>
        <taxon>Tracheophyta</taxon>
        <taxon>Spermatophyta</taxon>
        <taxon>Magnoliopsida</taxon>
        <taxon>eudicotyledons</taxon>
        <taxon>Gunneridae</taxon>
        <taxon>Pentapetalae</taxon>
        <taxon>rosids</taxon>
        <taxon>malvids</taxon>
        <taxon>Malvales</taxon>
        <taxon>Malvaceae</taxon>
        <taxon>Malvoideae</taxon>
        <taxon>Gossypium</taxon>
    </lineage>
</organism>
<accession>A0A2P5YSZ2</accession>